<gene>
    <name evidence="1" type="ORF">LVJ81_06145</name>
</gene>
<name>A0ABY4EDS7_VITST</name>
<dbReference type="EMBL" id="CP091512">
    <property type="protein sequence ID" value="UOO93602.1"/>
    <property type="molecule type" value="Genomic_DNA"/>
</dbReference>
<evidence type="ECO:0000313" key="1">
    <source>
        <dbReference type="EMBL" id="UOO93602.1"/>
    </source>
</evidence>
<protein>
    <submittedName>
        <fullName evidence="1">Uncharacterized protein</fullName>
    </submittedName>
</protein>
<proteinExistence type="predicted"/>
<dbReference type="Proteomes" id="UP000832034">
    <property type="component" value="Chromosome"/>
</dbReference>
<reference evidence="1" key="2">
    <citation type="journal article" date="2022" name="Res Sq">
        <title>Evolution of multicellular longitudinally dividing oral cavity symbionts (Neisseriaceae).</title>
        <authorList>
            <person name="Nyongesa S."/>
            <person name="Weber P."/>
            <person name="Bernet E."/>
            <person name="Pullido F."/>
            <person name="Nieckarz M."/>
            <person name="Delaby M."/>
            <person name="Nieves C."/>
            <person name="Viehboeck T."/>
            <person name="Krause N."/>
            <person name="Rivera-Millot A."/>
            <person name="Nakamura A."/>
            <person name="Vischer N."/>
            <person name="VanNieuwenhze M."/>
            <person name="Brun Y."/>
            <person name="Cava F."/>
            <person name="Bulgheresi S."/>
            <person name="Veyrier F."/>
        </authorList>
    </citation>
    <scope>NUCLEOTIDE SEQUENCE</scope>
    <source>
        <strain evidence="1">SAG 1488-6</strain>
    </source>
</reference>
<dbReference type="RefSeq" id="WP_019957809.1">
    <property type="nucleotide sequence ID" value="NZ_CP091512.1"/>
</dbReference>
<accession>A0ABY4EDS7</accession>
<keyword evidence="2" id="KW-1185">Reference proteome</keyword>
<reference evidence="1" key="1">
    <citation type="submission" date="2021-12" db="EMBL/GenBank/DDBJ databases">
        <authorList>
            <person name="Veyrier F.J."/>
        </authorList>
    </citation>
    <scope>NUCLEOTIDE SEQUENCE</scope>
    <source>
        <strain evidence="1">SAG 1488-6</strain>
    </source>
</reference>
<evidence type="ECO:0000313" key="2">
    <source>
        <dbReference type="Proteomes" id="UP000832034"/>
    </source>
</evidence>
<organism evidence="1 2">
    <name type="scientific">Vitreoscilla stercoraria</name>
    <dbReference type="NCBI Taxonomy" id="61"/>
    <lineage>
        <taxon>Bacteria</taxon>
        <taxon>Pseudomonadati</taxon>
        <taxon>Pseudomonadota</taxon>
        <taxon>Betaproteobacteria</taxon>
        <taxon>Neisseriales</taxon>
        <taxon>Neisseriaceae</taxon>
        <taxon>Vitreoscilla</taxon>
    </lineage>
</organism>
<sequence>MFINDEVLTGLQRLMALRLAGSPPADAIAATASVWMDAVSRYPIAWNEQQDTQRIRAAFDKLVWECDKWPSVKQFLNALPPRPLPPLLGKAKMSQQQLDEGRLNIQKILDNLEKKRIPNHDGKAALEQAIQMTKEQQA</sequence>